<name>D5CNC6_SIDLE</name>
<dbReference type="STRING" id="580332.Slit_2598"/>
<feature type="region of interest" description="Disordered" evidence="1">
    <location>
        <begin position="19"/>
        <end position="49"/>
    </location>
</feature>
<keyword evidence="3" id="KW-1185">Reference proteome</keyword>
<gene>
    <name evidence="2" type="ordered locus">Slit_2598</name>
</gene>
<evidence type="ECO:0000313" key="3">
    <source>
        <dbReference type="Proteomes" id="UP000001625"/>
    </source>
</evidence>
<organism evidence="2 3">
    <name type="scientific">Sideroxydans lithotrophicus (strain ES-1)</name>
    <dbReference type="NCBI Taxonomy" id="580332"/>
    <lineage>
        <taxon>Bacteria</taxon>
        <taxon>Pseudomonadati</taxon>
        <taxon>Pseudomonadota</taxon>
        <taxon>Betaproteobacteria</taxon>
        <taxon>Nitrosomonadales</taxon>
        <taxon>Gallionellaceae</taxon>
        <taxon>Sideroxydans</taxon>
    </lineage>
</organism>
<evidence type="ECO:0000256" key="1">
    <source>
        <dbReference type="SAM" id="MobiDB-lite"/>
    </source>
</evidence>
<dbReference type="KEGG" id="slt:Slit_2598"/>
<reference evidence="2 3" key="1">
    <citation type="submission" date="2010-03" db="EMBL/GenBank/DDBJ databases">
        <title>Complete sequence of Sideroxydans lithotrophicus ES-1.</title>
        <authorList>
            <consortium name="US DOE Joint Genome Institute"/>
            <person name="Lucas S."/>
            <person name="Copeland A."/>
            <person name="Lapidus A."/>
            <person name="Cheng J.-F."/>
            <person name="Bruce D."/>
            <person name="Goodwin L."/>
            <person name="Pitluck S."/>
            <person name="Munk A.C."/>
            <person name="Detter J.C."/>
            <person name="Han C."/>
            <person name="Tapia R."/>
            <person name="Larimer F."/>
            <person name="Land M."/>
            <person name="Hauser L."/>
            <person name="Kyrpides N."/>
            <person name="Ivanova N."/>
            <person name="Emerson D."/>
            <person name="Woyke T."/>
        </authorList>
    </citation>
    <scope>NUCLEOTIDE SEQUENCE [LARGE SCALE GENOMIC DNA]</scope>
    <source>
        <strain evidence="2 3">ES-1</strain>
    </source>
</reference>
<proteinExistence type="predicted"/>
<accession>D5CNC6</accession>
<sequence>MSGYGQLIGLKEAAYSASLTEDRRNQDGECLPADGVAAKKPLDSNELVN</sequence>
<dbReference type="HOGENOM" id="CLU_3140685_0_0_4"/>
<dbReference type="AlphaFoldDB" id="D5CNC6"/>
<evidence type="ECO:0000313" key="2">
    <source>
        <dbReference type="EMBL" id="ADE12823.1"/>
    </source>
</evidence>
<protein>
    <submittedName>
        <fullName evidence="2">Uncharacterized protein</fullName>
    </submittedName>
</protein>
<dbReference type="Proteomes" id="UP000001625">
    <property type="component" value="Chromosome"/>
</dbReference>
<dbReference type="RefSeq" id="WP_013030721.1">
    <property type="nucleotide sequence ID" value="NC_013959.1"/>
</dbReference>
<dbReference type="EMBL" id="CP001965">
    <property type="protein sequence ID" value="ADE12823.1"/>
    <property type="molecule type" value="Genomic_DNA"/>
</dbReference>